<feature type="binding site" evidence="5">
    <location>
        <begin position="113"/>
        <end position="115"/>
    </location>
    <ligand>
        <name>2-oxoglutarate</name>
        <dbReference type="ChEBI" id="CHEBI:16810"/>
    </ligand>
</feature>
<dbReference type="GO" id="GO:0035516">
    <property type="term" value="F:broad specificity oxidative DNA demethylase activity"/>
    <property type="evidence" value="ECO:0007669"/>
    <property type="project" value="TreeGrafter"/>
</dbReference>
<keyword evidence="2 8" id="KW-0223">Dioxygenase</keyword>
<protein>
    <submittedName>
        <fullName evidence="8">Alpha-ketoglutarate-dependent dioxygenase AlkB</fullName>
    </submittedName>
</protein>
<accession>A0A3S2VMA6</accession>
<evidence type="ECO:0000256" key="6">
    <source>
        <dbReference type="PIRSR" id="PIRSR604574-2"/>
    </source>
</evidence>
<feature type="binding site" evidence="5">
    <location>
        <position position="155"/>
    </location>
    <ligand>
        <name>substrate</name>
    </ligand>
</feature>
<keyword evidence="4 6" id="KW-0408">Iron</keyword>
<dbReference type="GO" id="GO:0035513">
    <property type="term" value="P:oxidative RNA demethylation"/>
    <property type="evidence" value="ECO:0007669"/>
    <property type="project" value="TreeGrafter"/>
</dbReference>
<dbReference type="Pfam" id="PF13532">
    <property type="entry name" value="2OG-FeII_Oxy_2"/>
    <property type="match status" value="1"/>
</dbReference>
<feature type="binding site" evidence="6">
    <location>
        <position position="127"/>
    </location>
    <ligand>
        <name>Fe cation</name>
        <dbReference type="ChEBI" id="CHEBI:24875"/>
        <note>catalytic</note>
    </ligand>
</feature>
<evidence type="ECO:0000259" key="7">
    <source>
        <dbReference type="PROSITE" id="PS51471"/>
    </source>
</evidence>
<dbReference type="Gene3D" id="2.60.120.590">
    <property type="entry name" value="Alpha-ketoglutarate-dependent dioxygenase AlkB-like"/>
    <property type="match status" value="1"/>
</dbReference>
<feature type="binding site" evidence="5">
    <location>
        <begin position="199"/>
        <end position="205"/>
    </location>
    <ligand>
        <name>2-oxoglutarate</name>
        <dbReference type="ChEBI" id="CHEBI:16810"/>
    </ligand>
</feature>
<dbReference type="OrthoDB" id="9796932at2"/>
<dbReference type="InterPro" id="IPR037151">
    <property type="entry name" value="AlkB-like_sf"/>
</dbReference>
<evidence type="ECO:0000256" key="5">
    <source>
        <dbReference type="PIRSR" id="PIRSR604574-1"/>
    </source>
</evidence>
<keyword evidence="9" id="KW-1185">Reference proteome</keyword>
<feature type="binding site" evidence="5">
    <location>
        <position position="65"/>
    </location>
    <ligand>
        <name>substrate</name>
    </ligand>
</feature>
<dbReference type="Proteomes" id="UP000287447">
    <property type="component" value="Unassembled WGS sequence"/>
</dbReference>
<dbReference type="GO" id="GO:0005737">
    <property type="term" value="C:cytoplasm"/>
    <property type="evidence" value="ECO:0007669"/>
    <property type="project" value="TreeGrafter"/>
</dbReference>
<dbReference type="SUPFAM" id="SSF51197">
    <property type="entry name" value="Clavaminate synthase-like"/>
    <property type="match status" value="1"/>
</dbReference>
<feature type="binding site" evidence="5">
    <location>
        <position position="129"/>
    </location>
    <ligand>
        <name>substrate</name>
    </ligand>
</feature>
<dbReference type="InterPro" id="IPR027450">
    <property type="entry name" value="AlkB-like"/>
</dbReference>
<feature type="domain" description="Fe2OG dioxygenase" evidence="7">
    <location>
        <begin position="106"/>
        <end position="208"/>
    </location>
</feature>
<comment type="cofactor">
    <cofactor evidence="6">
        <name>Fe(2+)</name>
        <dbReference type="ChEBI" id="CHEBI:29033"/>
    </cofactor>
    <text evidence="6">Binds 1 Fe(2+) ion per subunit.</text>
</comment>
<dbReference type="GO" id="GO:0035515">
    <property type="term" value="F:oxidative RNA demethylase activity"/>
    <property type="evidence" value="ECO:0007669"/>
    <property type="project" value="TreeGrafter"/>
</dbReference>
<organism evidence="8 9">
    <name type="scientific">Hwanghaeella grinnelliae</name>
    <dbReference type="NCBI Taxonomy" id="2500179"/>
    <lineage>
        <taxon>Bacteria</taxon>
        <taxon>Pseudomonadati</taxon>
        <taxon>Pseudomonadota</taxon>
        <taxon>Alphaproteobacteria</taxon>
        <taxon>Rhodospirillales</taxon>
        <taxon>Rhodospirillaceae</taxon>
        <taxon>Hwanghaeella</taxon>
    </lineage>
</organism>
<keyword evidence="3" id="KW-0560">Oxidoreductase</keyword>
<comment type="caution">
    <text evidence="8">The sequence shown here is derived from an EMBL/GenBank/DDBJ whole genome shotgun (WGS) entry which is preliminary data.</text>
</comment>
<dbReference type="InterPro" id="IPR004574">
    <property type="entry name" value="Alkb"/>
</dbReference>
<dbReference type="EMBL" id="SADE01000002">
    <property type="protein sequence ID" value="RVU36188.1"/>
    <property type="molecule type" value="Genomic_DNA"/>
</dbReference>
<dbReference type="PROSITE" id="PS51471">
    <property type="entry name" value="FE2OG_OXY"/>
    <property type="match status" value="1"/>
</dbReference>
<dbReference type="AlphaFoldDB" id="A0A3S2VMA6"/>
<reference evidence="9" key="1">
    <citation type="submission" date="2019-01" db="EMBL/GenBank/DDBJ databases">
        <title>Gri0909 isolated from a small marine red alga.</title>
        <authorList>
            <person name="Kim J."/>
            <person name="Jeong S.E."/>
            <person name="Jeon C.O."/>
        </authorList>
    </citation>
    <scope>NUCLEOTIDE SEQUENCE [LARGE SCALE GENOMIC DNA]</scope>
    <source>
        <strain evidence="9">Gri0909</strain>
    </source>
</reference>
<gene>
    <name evidence="8" type="ORF">EOI86_13265</name>
</gene>
<evidence type="ECO:0000256" key="4">
    <source>
        <dbReference type="ARBA" id="ARBA00023004"/>
    </source>
</evidence>
<dbReference type="GO" id="GO:0008198">
    <property type="term" value="F:ferrous iron binding"/>
    <property type="evidence" value="ECO:0007669"/>
    <property type="project" value="TreeGrafter"/>
</dbReference>
<feature type="binding site" evidence="5">
    <location>
        <begin position="73"/>
        <end position="75"/>
    </location>
    <ligand>
        <name>substrate</name>
    </ligand>
</feature>
<dbReference type="PANTHER" id="PTHR16557">
    <property type="entry name" value="ALKYLATED DNA REPAIR PROTEIN ALKB-RELATED"/>
    <property type="match status" value="1"/>
</dbReference>
<evidence type="ECO:0000256" key="3">
    <source>
        <dbReference type="ARBA" id="ARBA00023002"/>
    </source>
</evidence>
<evidence type="ECO:0000256" key="2">
    <source>
        <dbReference type="ARBA" id="ARBA00022964"/>
    </source>
</evidence>
<evidence type="ECO:0000256" key="1">
    <source>
        <dbReference type="ARBA" id="ARBA00022723"/>
    </source>
</evidence>
<name>A0A3S2VMA6_9PROT</name>
<evidence type="ECO:0000313" key="9">
    <source>
        <dbReference type="Proteomes" id="UP000287447"/>
    </source>
</evidence>
<evidence type="ECO:0000313" key="8">
    <source>
        <dbReference type="EMBL" id="RVU36188.1"/>
    </source>
</evidence>
<keyword evidence="1 6" id="KW-0479">Metal-binding</keyword>
<feature type="binding site" evidence="6">
    <location>
        <position position="125"/>
    </location>
    <ligand>
        <name>Fe cation</name>
        <dbReference type="ChEBI" id="CHEBI:24875"/>
        <note>catalytic</note>
    </ligand>
</feature>
<feature type="binding site" evidence="6">
    <location>
        <position position="181"/>
    </location>
    <ligand>
        <name>Fe cation</name>
        <dbReference type="ChEBI" id="CHEBI:24875"/>
        <note>catalytic</note>
    </ligand>
</feature>
<dbReference type="PANTHER" id="PTHR16557:SF2">
    <property type="entry name" value="NUCLEIC ACID DIOXYGENASE ALKBH1"/>
    <property type="match status" value="1"/>
</dbReference>
<sequence length="213" mass="23732">MILRSISAMKEGFKLLPGYFGRAQQESLLQDVRDILRAAPFYQPTMPKSGQPMSVKMTNAGALGWMTDKQGGYRYQARHPVKNTPWPPIPDTLLALWDDVGGYDAPPEACLVNWYHGEKSRMGLHRDQDEDAPDAPVVSVSLGATALFRLGGPNRRDKTSSFRLSSGDVVVLGGKSRDFFHGVDRVYPETSTLMPSPQRINLTMRRVTRPDRG</sequence>
<proteinExistence type="predicted"/>
<dbReference type="InterPro" id="IPR005123">
    <property type="entry name" value="Oxoglu/Fe-dep_dioxygenase_dom"/>
</dbReference>